<dbReference type="RefSeq" id="WP_097132464.1">
    <property type="nucleotide sequence ID" value="NZ_OCMT01000003.1"/>
</dbReference>
<proteinExistence type="predicted"/>
<organism evidence="1 2">
    <name type="scientific">Pedobacter xixiisoli</name>
    <dbReference type="NCBI Taxonomy" id="1476464"/>
    <lineage>
        <taxon>Bacteria</taxon>
        <taxon>Pseudomonadati</taxon>
        <taxon>Bacteroidota</taxon>
        <taxon>Sphingobacteriia</taxon>
        <taxon>Sphingobacteriales</taxon>
        <taxon>Sphingobacteriaceae</taxon>
        <taxon>Pedobacter</taxon>
    </lineage>
</organism>
<accession>A0A286A6Z7</accession>
<protein>
    <submittedName>
        <fullName evidence="1">Uncharacterized protein</fullName>
    </submittedName>
</protein>
<sequence length="341" mass="39709">MGTQKLNRIELAVREWQNVVEDHRKIFSLDIAKNKALCRHNLRAFEKISIHYRNTKDPGERFSLVALKQERRHLERLAYPNTFVRLFRRLLVLPVKRQFYIAQLKKQQKISDAKVYQLLDKAGMKKHLSTVLQKMHSEQTAFSVAEGKLISRNEILDSKLTFERDNLGEYQISQHASLSNDKDTGLGRTQNVRLTNGYIISPQENYNLLKGRAIKVQDTWVMLDRNDKDINGHFGIKEIQHVEGFDIKKLIKDLKLKDYQTSSQIDELASLLCQGERVLVKRNHRTYEIEASPQFRTIDIYDSKNNKVTISEMLSRKNAQPLTIKLAKVPQSKNKLNISKN</sequence>
<reference evidence="2" key="1">
    <citation type="submission" date="2017-09" db="EMBL/GenBank/DDBJ databases">
        <authorList>
            <person name="Varghese N."/>
            <person name="Submissions S."/>
        </authorList>
    </citation>
    <scope>NUCLEOTIDE SEQUENCE [LARGE SCALE GENOMIC DNA]</scope>
    <source>
        <strain evidence="2">CGMCC 1.12803</strain>
    </source>
</reference>
<evidence type="ECO:0000313" key="2">
    <source>
        <dbReference type="Proteomes" id="UP000219281"/>
    </source>
</evidence>
<dbReference type="EMBL" id="OCMT01000003">
    <property type="protein sequence ID" value="SOD17657.1"/>
    <property type="molecule type" value="Genomic_DNA"/>
</dbReference>
<dbReference type="Proteomes" id="UP000219281">
    <property type="component" value="Unassembled WGS sequence"/>
</dbReference>
<evidence type="ECO:0000313" key="1">
    <source>
        <dbReference type="EMBL" id="SOD17657.1"/>
    </source>
</evidence>
<keyword evidence="2" id="KW-1185">Reference proteome</keyword>
<gene>
    <name evidence="1" type="ORF">SAMN06297358_2622</name>
</gene>
<name>A0A286A6Z7_9SPHI</name>
<dbReference type="AlphaFoldDB" id="A0A286A6Z7"/>
<dbReference type="OrthoDB" id="6372253at2"/>